<dbReference type="Proteomes" id="UP001549320">
    <property type="component" value="Unassembled WGS sequence"/>
</dbReference>
<sequence length="221" mass="23789">MAAFDGVRCVLFDLDGTLIDSAPDLGLAADEMRIARGMPSLPLDLYRCVAGSGARGMLSVAFGLTPADEAYGAMREEFLNNYERRMTRNTSIFDGVPELLGTLSTRQVTWGVVTNKGERFTYPLTATMPLFTGAATIVCGDTTPHAKPHPEPILEAMRRTGFEAKECIYVGDDARDIVAGKAAGVRTVAAHYGYLGADADVTLWKADAIITHPEELLSLLS</sequence>
<dbReference type="Gene3D" id="3.40.50.1000">
    <property type="entry name" value="HAD superfamily/HAD-like"/>
    <property type="match status" value="1"/>
</dbReference>
<accession>A0ABV2QE62</accession>
<dbReference type="PANTHER" id="PTHR43434:SF23">
    <property type="entry name" value="PHOSPHOGLYCOLATE PHOSPHATASE"/>
    <property type="match status" value="1"/>
</dbReference>
<keyword evidence="1" id="KW-0479">Metal-binding</keyword>
<dbReference type="GO" id="GO:0016787">
    <property type="term" value="F:hydrolase activity"/>
    <property type="evidence" value="ECO:0007669"/>
    <property type="project" value="UniProtKB-KW"/>
</dbReference>
<dbReference type="RefSeq" id="WP_354446543.1">
    <property type="nucleotide sequence ID" value="NZ_JBEPSH010000008.1"/>
</dbReference>
<dbReference type="NCBIfam" id="TIGR01549">
    <property type="entry name" value="HAD-SF-IA-v1"/>
    <property type="match status" value="1"/>
</dbReference>
<name>A0ABV2QE62_9BURK</name>
<proteinExistence type="predicted"/>
<evidence type="ECO:0000256" key="1">
    <source>
        <dbReference type="ARBA" id="ARBA00022723"/>
    </source>
</evidence>
<dbReference type="EMBL" id="JBEPSH010000008">
    <property type="protein sequence ID" value="MET4578895.1"/>
    <property type="molecule type" value="Genomic_DNA"/>
</dbReference>
<dbReference type="SUPFAM" id="SSF56784">
    <property type="entry name" value="HAD-like"/>
    <property type="match status" value="1"/>
</dbReference>
<evidence type="ECO:0000313" key="6">
    <source>
        <dbReference type="Proteomes" id="UP001549320"/>
    </source>
</evidence>
<dbReference type="SFLD" id="SFLDS00003">
    <property type="entry name" value="Haloacid_Dehalogenase"/>
    <property type="match status" value="1"/>
</dbReference>
<keyword evidence="6" id="KW-1185">Reference proteome</keyword>
<evidence type="ECO:0000256" key="3">
    <source>
        <dbReference type="ARBA" id="ARBA00022842"/>
    </source>
</evidence>
<dbReference type="InterPro" id="IPR036412">
    <property type="entry name" value="HAD-like_sf"/>
</dbReference>
<dbReference type="Gene3D" id="1.10.150.240">
    <property type="entry name" value="Putative phosphatase, domain 2"/>
    <property type="match status" value="1"/>
</dbReference>
<protein>
    <submittedName>
        <fullName evidence="5">2-phosphoglycolate phosphatase</fullName>
        <ecNumber evidence="5">3.1.3.105</ecNumber>
    </submittedName>
</protein>
<dbReference type="SFLD" id="SFLDG01129">
    <property type="entry name" value="C1.5:_HAD__Beta-PGM__Phosphata"/>
    <property type="match status" value="1"/>
</dbReference>
<reference evidence="5 6" key="1">
    <citation type="submission" date="2024-06" db="EMBL/GenBank/DDBJ databases">
        <title>Sorghum-associated microbial communities from plants grown in Nebraska, USA.</title>
        <authorList>
            <person name="Schachtman D."/>
        </authorList>
    </citation>
    <scope>NUCLEOTIDE SEQUENCE [LARGE SCALE GENOMIC DNA]</scope>
    <source>
        <strain evidence="5 6">2709</strain>
    </source>
</reference>
<keyword evidence="2 5" id="KW-0378">Hydrolase</keyword>
<evidence type="ECO:0000256" key="4">
    <source>
        <dbReference type="ARBA" id="ARBA00023277"/>
    </source>
</evidence>
<dbReference type="NCBIfam" id="TIGR01509">
    <property type="entry name" value="HAD-SF-IA-v3"/>
    <property type="match status" value="1"/>
</dbReference>
<dbReference type="Pfam" id="PF13419">
    <property type="entry name" value="HAD_2"/>
    <property type="match status" value="1"/>
</dbReference>
<dbReference type="InterPro" id="IPR050155">
    <property type="entry name" value="HAD-like_hydrolase_sf"/>
</dbReference>
<comment type="caution">
    <text evidence="5">The sequence shown here is derived from an EMBL/GenBank/DDBJ whole genome shotgun (WGS) entry which is preliminary data.</text>
</comment>
<evidence type="ECO:0000313" key="5">
    <source>
        <dbReference type="EMBL" id="MET4578895.1"/>
    </source>
</evidence>
<dbReference type="InterPro" id="IPR006439">
    <property type="entry name" value="HAD-SF_hydro_IA"/>
</dbReference>
<dbReference type="InterPro" id="IPR023214">
    <property type="entry name" value="HAD_sf"/>
</dbReference>
<dbReference type="PANTHER" id="PTHR43434">
    <property type="entry name" value="PHOSPHOGLYCOLATE PHOSPHATASE"/>
    <property type="match status" value="1"/>
</dbReference>
<keyword evidence="4" id="KW-0119">Carbohydrate metabolism</keyword>
<dbReference type="EC" id="3.1.3.105" evidence="5"/>
<organism evidence="5 6">
    <name type="scientific">Ottowia thiooxydans</name>
    <dbReference type="NCBI Taxonomy" id="219182"/>
    <lineage>
        <taxon>Bacteria</taxon>
        <taxon>Pseudomonadati</taxon>
        <taxon>Pseudomonadota</taxon>
        <taxon>Betaproteobacteria</taxon>
        <taxon>Burkholderiales</taxon>
        <taxon>Comamonadaceae</taxon>
        <taxon>Ottowia</taxon>
    </lineage>
</organism>
<keyword evidence="3" id="KW-0460">Magnesium</keyword>
<evidence type="ECO:0000256" key="2">
    <source>
        <dbReference type="ARBA" id="ARBA00022801"/>
    </source>
</evidence>
<dbReference type="InterPro" id="IPR023198">
    <property type="entry name" value="PGP-like_dom2"/>
</dbReference>
<gene>
    <name evidence="5" type="ORF">ABIE13_004018</name>
</gene>
<dbReference type="InterPro" id="IPR041492">
    <property type="entry name" value="HAD_2"/>
</dbReference>